<feature type="domain" description="O-acyltransferase WSD1-like N-terminal" evidence="1">
    <location>
        <begin position="58"/>
        <end position="200"/>
    </location>
</feature>
<evidence type="ECO:0000313" key="3">
    <source>
        <dbReference type="Proteomes" id="UP000199147"/>
    </source>
</evidence>
<organism evidence="2 3">
    <name type="scientific">Mycolicibacterium neworleansense</name>
    <dbReference type="NCBI Taxonomy" id="146018"/>
    <lineage>
        <taxon>Bacteria</taxon>
        <taxon>Bacillati</taxon>
        <taxon>Actinomycetota</taxon>
        <taxon>Actinomycetes</taxon>
        <taxon>Mycobacteriales</taxon>
        <taxon>Mycobacteriaceae</taxon>
        <taxon>Mycolicibacterium</taxon>
    </lineage>
</organism>
<dbReference type="Proteomes" id="UP000199147">
    <property type="component" value="Unassembled WGS sequence"/>
</dbReference>
<reference evidence="3" key="1">
    <citation type="submission" date="2015-07" db="EMBL/GenBank/DDBJ databases">
        <authorList>
            <person name="Urmite Genomes"/>
        </authorList>
    </citation>
    <scope>NUCLEOTIDE SEQUENCE [LARGE SCALE GENOMIC DNA]</scope>
    <source>
        <strain evidence="3">type strain: ATCC 49404</strain>
    </source>
</reference>
<dbReference type="EMBL" id="CWKH01000001">
    <property type="protein sequence ID" value="CRZ14553.1"/>
    <property type="molecule type" value="Genomic_DNA"/>
</dbReference>
<accession>A0A0H5RKL2</accession>
<sequence>MTDTITRSEDRLSFTDQAMFLGLRATGQEAVMQCVWIYERPIDYDGVRRFFEGIGHGVFGRRIERSPLPFGRHRWVSAPGPQAELDIAEPRTRAELGGWVDERAAMPLDPEHGPGWHMGVLPMTDGSTAICLVGSHCLGDGGGGILTILDAVYGNKTDFDHPAPSSRTRWRAIRSDLGETLRGTPEVARTVVAAAKLARRRRGDISRSGAARPREVAGADERVYMPAVTAYINAEDWLLRAKTLGGNSYSLVAGVAARLAEAMGRVREEDGAVTLNIPQNDRTLGAVDMRANAVRLVNVSIDPERVTTDLSDARAAIKAGLATARDVPDETLQLLPLTPFIPKRVVRKMADMVFGFAADLPVSCSNMGEVPAAVAMADGTEADYLYFRGIDRYATRGALEQRRGLLTVVACQVDAKVSLSVVAYQPGSENSTPWLHELVAKTLADFDLSGVIE</sequence>
<evidence type="ECO:0000259" key="1">
    <source>
        <dbReference type="Pfam" id="PF03007"/>
    </source>
</evidence>
<gene>
    <name evidence="2" type="ORF">BN2156_01403</name>
</gene>
<keyword evidence="2" id="KW-0436">Ligase</keyword>
<name>A0A0H5RKL2_9MYCO</name>
<dbReference type="GO" id="GO:0016874">
    <property type="term" value="F:ligase activity"/>
    <property type="evidence" value="ECO:0007669"/>
    <property type="project" value="UniProtKB-KW"/>
</dbReference>
<dbReference type="RefSeq" id="WP_090511731.1">
    <property type="nucleotide sequence ID" value="NZ_CWKH01000001.1"/>
</dbReference>
<proteinExistence type="predicted"/>
<dbReference type="SUPFAM" id="SSF52777">
    <property type="entry name" value="CoA-dependent acyltransferases"/>
    <property type="match status" value="1"/>
</dbReference>
<dbReference type="STRING" id="146018.BN2156_01403"/>
<protein>
    <submittedName>
        <fullName evidence="2">Fatty acyl-AMP ligase FadD28 and polyketide synthase</fullName>
    </submittedName>
</protein>
<evidence type="ECO:0000313" key="2">
    <source>
        <dbReference type="EMBL" id="CRZ14553.1"/>
    </source>
</evidence>
<dbReference type="GO" id="GO:0004144">
    <property type="term" value="F:diacylglycerol O-acyltransferase activity"/>
    <property type="evidence" value="ECO:0007669"/>
    <property type="project" value="InterPro"/>
</dbReference>
<dbReference type="Pfam" id="PF03007">
    <property type="entry name" value="WS_DGAT_cat"/>
    <property type="match status" value="1"/>
</dbReference>
<dbReference type="OrthoDB" id="8183309at2"/>
<dbReference type="InterPro" id="IPR004255">
    <property type="entry name" value="O-acyltransferase_WSD1_N"/>
</dbReference>
<dbReference type="AlphaFoldDB" id="A0A0H5RKL2"/>
<keyword evidence="3" id="KW-1185">Reference proteome</keyword>
<dbReference type="GO" id="GO:0045017">
    <property type="term" value="P:glycerolipid biosynthetic process"/>
    <property type="evidence" value="ECO:0007669"/>
    <property type="project" value="InterPro"/>
</dbReference>